<dbReference type="InParanoid" id="A0A194XH94"/>
<dbReference type="Pfam" id="PF20150">
    <property type="entry name" value="2EXR"/>
    <property type="match status" value="1"/>
</dbReference>
<sequence length="236" mass="26867">MDTKTGSSSSTDATMPPSEFTLFPQLPLELRLKVWGFALTEPRIVKISCKKGFTDIGRRITEYFICHNPTHPILHVNQEARFEGLTTYSYVPFFQTTSSDRYTYINFDYDIIRCPASVLEYLGPAEIKAMRKMVLEVGDAAYFGHFHMDTIVRMKNLEELELLSEHGLVYGWDKNRDVLVERLTNDFQGARFEDPGWRCPRVSIVNIKTGGVAGVIEGGPLLEGWKIGDDYPEDLV</sequence>
<proteinExistence type="predicted"/>
<dbReference type="PANTHER" id="PTHR35910:SF1">
    <property type="entry name" value="2EXR DOMAIN-CONTAINING PROTEIN"/>
    <property type="match status" value="1"/>
</dbReference>
<feature type="domain" description="2EXR" evidence="1">
    <location>
        <begin position="20"/>
        <end position="112"/>
    </location>
</feature>
<dbReference type="EMBL" id="KQ947411">
    <property type="protein sequence ID" value="KUJ19511.1"/>
    <property type="molecule type" value="Genomic_DNA"/>
</dbReference>
<keyword evidence="3" id="KW-1185">Reference proteome</keyword>
<dbReference type="OrthoDB" id="3473305at2759"/>
<organism evidence="2 3">
    <name type="scientific">Mollisia scopiformis</name>
    <name type="common">Conifer needle endophyte fungus</name>
    <name type="synonym">Phialocephala scopiformis</name>
    <dbReference type="NCBI Taxonomy" id="149040"/>
    <lineage>
        <taxon>Eukaryota</taxon>
        <taxon>Fungi</taxon>
        <taxon>Dikarya</taxon>
        <taxon>Ascomycota</taxon>
        <taxon>Pezizomycotina</taxon>
        <taxon>Leotiomycetes</taxon>
        <taxon>Helotiales</taxon>
        <taxon>Mollisiaceae</taxon>
        <taxon>Mollisia</taxon>
    </lineage>
</organism>
<dbReference type="InterPro" id="IPR045518">
    <property type="entry name" value="2EXR"/>
</dbReference>
<dbReference type="GeneID" id="28832106"/>
<name>A0A194XH94_MOLSC</name>
<evidence type="ECO:0000313" key="2">
    <source>
        <dbReference type="EMBL" id="KUJ19511.1"/>
    </source>
</evidence>
<accession>A0A194XH94</accession>
<dbReference type="PANTHER" id="PTHR35910">
    <property type="entry name" value="2EXR DOMAIN-CONTAINING PROTEIN"/>
    <property type="match status" value="1"/>
</dbReference>
<evidence type="ECO:0000313" key="3">
    <source>
        <dbReference type="Proteomes" id="UP000070700"/>
    </source>
</evidence>
<protein>
    <recommendedName>
        <fullName evidence="1">2EXR domain-containing protein</fullName>
    </recommendedName>
</protein>
<dbReference type="KEGG" id="psco:LY89DRAFT_780436"/>
<dbReference type="Proteomes" id="UP000070700">
    <property type="component" value="Unassembled WGS sequence"/>
</dbReference>
<evidence type="ECO:0000259" key="1">
    <source>
        <dbReference type="Pfam" id="PF20150"/>
    </source>
</evidence>
<reference evidence="2 3" key="1">
    <citation type="submission" date="2015-10" db="EMBL/GenBank/DDBJ databases">
        <title>Full genome of DAOMC 229536 Phialocephala scopiformis, a fungal endophyte of spruce producing the potent anti-insectan compound rugulosin.</title>
        <authorList>
            <consortium name="DOE Joint Genome Institute"/>
            <person name="Walker A.K."/>
            <person name="Frasz S.L."/>
            <person name="Seifert K.A."/>
            <person name="Miller J.D."/>
            <person name="Mondo S.J."/>
            <person name="Labutti K."/>
            <person name="Lipzen A."/>
            <person name="Dockter R."/>
            <person name="Kennedy M."/>
            <person name="Grigoriev I.V."/>
            <person name="Spatafora J.W."/>
        </authorList>
    </citation>
    <scope>NUCLEOTIDE SEQUENCE [LARGE SCALE GENOMIC DNA]</scope>
    <source>
        <strain evidence="2 3">CBS 120377</strain>
    </source>
</reference>
<dbReference type="RefSeq" id="XP_018073866.1">
    <property type="nucleotide sequence ID" value="XM_018222380.1"/>
</dbReference>
<gene>
    <name evidence="2" type="ORF">LY89DRAFT_780436</name>
</gene>
<dbReference type="AlphaFoldDB" id="A0A194XH94"/>